<evidence type="ECO:0000256" key="3">
    <source>
        <dbReference type="ARBA" id="ARBA00007947"/>
    </source>
</evidence>
<evidence type="ECO:0000256" key="1">
    <source>
        <dbReference type="ARBA" id="ARBA00004496"/>
    </source>
</evidence>
<dbReference type="EMBL" id="JBHSFH010000005">
    <property type="protein sequence ID" value="MFC4494244.1"/>
    <property type="molecule type" value="Genomic_DNA"/>
</dbReference>
<dbReference type="RefSeq" id="WP_386444956.1">
    <property type="nucleotide sequence ID" value="NZ_JBHSFH010000005.1"/>
</dbReference>
<evidence type="ECO:0000256" key="18">
    <source>
        <dbReference type="HAMAP-Rule" id="MF_01631"/>
    </source>
</evidence>
<feature type="binding site" evidence="18">
    <location>
        <position position="377"/>
    </location>
    <ligand>
        <name>UDP-N-acetyl-alpha-D-glucosamine</name>
        <dbReference type="ChEBI" id="CHEBI:57705"/>
    </ligand>
</feature>
<keyword evidence="7 18" id="KW-0479">Metal-binding</keyword>
<keyword evidence="11 18" id="KW-0573">Peptidoglycan synthesis</keyword>
<dbReference type="InterPro" id="IPR050065">
    <property type="entry name" value="GlmU-like"/>
</dbReference>
<dbReference type="CDD" id="cd03353">
    <property type="entry name" value="LbH_GlmU_C"/>
    <property type="match status" value="1"/>
</dbReference>
<comment type="similarity">
    <text evidence="3 18">In the N-terminal section; belongs to the N-acetylglucosamine-1-phosphate uridyltransferase family.</text>
</comment>
<name>A0ABV9A5H4_9ACTN</name>
<evidence type="ECO:0000313" key="21">
    <source>
        <dbReference type="Proteomes" id="UP001595997"/>
    </source>
</evidence>
<comment type="similarity">
    <text evidence="2 18">In the C-terminal section; belongs to the transferase hexapeptide repeat family.</text>
</comment>
<feature type="active site" description="Proton acceptor" evidence="18">
    <location>
        <position position="374"/>
    </location>
</feature>
<keyword evidence="6 18" id="KW-0548">Nucleotidyltransferase</keyword>
<evidence type="ECO:0000256" key="13">
    <source>
        <dbReference type="ARBA" id="ARBA00023315"/>
    </source>
</evidence>
<keyword evidence="9 18" id="KW-0460">Magnesium</keyword>
<dbReference type="SUPFAM" id="SSF51161">
    <property type="entry name" value="Trimeric LpxA-like enzymes"/>
    <property type="match status" value="1"/>
</dbReference>
<keyword evidence="13 18" id="KW-0012">Acyltransferase</keyword>
<dbReference type="HAMAP" id="MF_01631">
    <property type="entry name" value="GlmU"/>
    <property type="match status" value="1"/>
</dbReference>
<dbReference type="Gene3D" id="2.160.10.10">
    <property type="entry name" value="Hexapeptide repeat proteins"/>
    <property type="match status" value="1"/>
</dbReference>
<keyword evidence="21" id="KW-1185">Reference proteome</keyword>
<dbReference type="Pfam" id="PF12804">
    <property type="entry name" value="NTP_transf_3"/>
    <property type="match status" value="1"/>
</dbReference>
<evidence type="ECO:0000256" key="2">
    <source>
        <dbReference type="ARBA" id="ARBA00007707"/>
    </source>
</evidence>
<accession>A0ABV9A5H4</accession>
<evidence type="ECO:0000256" key="12">
    <source>
        <dbReference type="ARBA" id="ARBA00023268"/>
    </source>
</evidence>
<organism evidence="20 21">
    <name type="scientific">Streptomyces ovatisporus</name>
    <dbReference type="NCBI Taxonomy" id="1128682"/>
    <lineage>
        <taxon>Bacteria</taxon>
        <taxon>Bacillati</taxon>
        <taxon>Actinomycetota</taxon>
        <taxon>Actinomycetes</taxon>
        <taxon>Kitasatosporales</taxon>
        <taxon>Streptomycetaceae</taxon>
        <taxon>Streptomyces</taxon>
    </lineage>
</organism>
<feature type="binding site" evidence="18">
    <location>
        <begin position="397"/>
        <end position="398"/>
    </location>
    <ligand>
        <name>acetyl-CoA</name>
        <dbReference type="ChEBI" id="CHEBI:57288"/>
    </ligand>
</feature>
<dbReference type="Proteomes" id="UP001595997">
    <property type="component" value="Unassembled WGS sequence"/>
</dbReference>
<feature type="binding site" evidence="18">
    <location>
        <position position="79"/>
    </location>
    <ligand>
        <name>UDP-N-acetyl-alpha-D-glucosamine</name>
        <dbReference type="ChEBI" id="CHEBI:57705"/>
    </ligand>
</feature>
<evidence type="ECO:0000259" key="19">
    <source>
        <dbReference type="Pfam" id="PF12804"/>
    </source>
</evidence>
<dbReference type="PANTHER" id="PTHR43584:SF3">
    <property type="entry name" value="BIFUNCTIONAL PROTEIN GLMU"/>
    <property type="match status" value="1"/>
</dbReference>
<keyword evidence="10 18" id="KW-0133">Cell shape</keyword>
<comment type="caution">
    <text evidence="20">The sequence shown here is derived from an EMBL/GenBank/DDBJ whole genome shotgun (WGS) entry which is preliminary data.</text>
</comment>
<evidence type="ECO:0000256" key="14">
    <source>
        <dbReference type="ARBA" id="ARBA00023316"/>
    </source>
</evidence>
<feature type="binding site" evidence="18">
    <location>
        <position position="181"/>
    </location>
    <ligand>
        <name>UDP-N-acetyl-alpha-D-glucosamine</name>
        <dbReference type="ChEBI" id="CHEBI:57705"/>
    </ligand>
</feature>
<evidence type="ECO:0000256" key="11">
    <source>
        <dbReference type="ARBA" id="ARBA00022984"/>
    </source>
</evidence>
<evidence type="ECO:0000256" key="4">
    <source>
        <dbReference type="ARBA" id="ARBA00022490"/>
    </source>
</evidence>
<comment type="cofactor">
    <cofactor evidence="18">
        <name>Mg(2+)</name>
        <dbReference type="ChEBI" id="CHEBI:18420"/>
    </cofactor>
    <text evidence="18">Binds 1 Mg(2+) ion per subunit.</text>
</comment>
<proteinExistence type="inferred from homology"/>
<comment type="catalytic activity">
    <reaction evidence="16 18">
        <text>N-acetyl-alpha-D-glucosamine 1-phosphate + UTP + H(+) = UDP-N-acetyl-alpha-D-glucosamine + diphosphate</text>
        <dbReference type="Rhea" id="RHEA:13509"/>
        <dbReference type="ChEBI" id="CHEBI:15378"/>
        <dbReference type="ChEBI" id="CHEBI:33019"/>
        <dbReference type="ChEBI" id="CHEBI:46398"/>
        <dbReference type="ChEBI" id="CHEBI:57705"/>
        <dbReference type="ChEBI" id="CHEBI:57776"/>
        <dbReference type="EC" id="2.7.7.23"/>
    </reaction>
</comment>
<feature type="region of interest" description="Pyrophosphorylase" evidence="18">
    <location>
        <begin position="1"/>
        <end position="241"/>
    </location>
</feature>
<comment type="pathway">
    <text evidence="18">Nucleotide-sugar biosynthesis; UDP-N-acetyl-alpha-D-glucosamine biosynthesis; N-acetyl-alpha-D-glucosamine 1-phosphate from alpha-D-glucosamine 6-phosphate (route II): step 2/2.</text>
</comment>
<evidence type="ECO:0000256" key="6">
    <source>
        <dbReference type="ARBA" id="ARBA00022695"/>
    </source>
</evidence>
<feature type="binding site" evidence="18">
    <location>
        <position position="113"/>
    </location>
    <ligand>
        <name>Mg(2+)</name>
        <dbReference type="ChEBI" id="CHEBI:18420"/>
    </ligand>
</feature>
<dbReference type="Pfam" id="PF14602">
    <property type="entry name" value="Hexapep_2"/>
    <property type="match status" value="1"/>
</dbReference>
<evidence type="ECO:0000256" key="15">
    <source>
        <dbReference type="ARBA" id="ARBA00048247"/>
    </source>
</evidence>
<dbReference type="InterPro" id="IPR025877">
    <property type="entry name" value="MobA-like_NTP_Trfase"/>
</dbReference>
<feature type="binding site" evidence="18">
    <location>
        <position position="239"/>
    </location>
    <ligand>
        <name>UDP-N-acetyl-alpha-D-glucosamine</name>
        <dbReference type="ChEBI" id="CHEBI:57705"/>
    </ligand>
</feature>
<feature type="binding site" evidence="18">
    <location>
        <begin position="84"/>
        <end position="85"/>
    </location>
    <ligand>
        <name>UDP-N-acetyl-alpha-D-glucosamine</name>
        <dbReference type="ChEBI" id="CHEBI:57705"/>
    </ligand>
</feature>
<keyword evidence="4 18" id="KW-0963">Cytoplasm</keyword>
<evidence type="ECO:0000256" key="10">
    <source>
        <dbReference type="ARBA" id="ARBA00022960"/>
    </source>
</evidence>
<comment type="caution">
    <text evidence="18">Lacks conserved residue(s) required for the propagation of feature annotation.</text>
</comment>
<keyword evidence="8 18" id="KW-0677">Repeat</keyword>
<evidence type="ECO:0000256" key="7">
    <source>
        <dbReference type="ARBA" id="ARBA00022723"/>
    </source>
</evidence>
<feature type="binding site" evidence="18">
    <location>
        <position position="362"/>
    </location>
    <ligand>
        <name>UDP-N-acetyl-alpha-D-glucosamine</name>
        <dbReference type="ChEBI" id="CHEBI:57705"/>
    </ligand>
</feature>
<comment type="pathway">
    <text evidence="18">Bacterial outer membrane biogenesis; LPS lipid A biosynthesis.</text>
</comment>
<feature type="domain" description="MobA-like NTP transferase" evidence="19">
    <location>
        <begin position="9"/>
        <end position="142"/>
    </location>
</feature>
<feature type="binding site" evidence="18">
    <location>
        <position position="391"/>
    </location>
    <ligand>
        <name>acetyl-CoA</name>
        <dbReference type="ChEBI" id="CHEBI:57288"/>
    </ligand>
</feature>
<dbReference type="NCBIfam" id="TIGR01173">
    <property type="entry name" value="glmU"/>
    <property type="match status" value="1"/>
</dbReference>
<evidence type="ECO:0000256" key="9">
    <source>
        <dbReference type="ARBA" id="ARBA00022842"/>
    </source>
</evidence>
<comment type="pathway">
    <text evidence="18">Nucleotide-sugar biosynthesis; UDP-N-acetyl-alpha-D-glucosamine biosynthesis; UDP-N-acetyl-alpha-D-glucosamine from N-acetyl-alpha-D-glucosamine 1-phosphate: step 1/1.</text>
</comment>
<comment type="function">
    <text evidence="17 18">Catalyzes the last two sequential reactions in the de novo biosynthetic pathway for UDP-N-acetylglucosamine (UDP-GlcNAc). The C-terminal domain catalyzes the transfer of acetyl group from acetyl coenzyme A to glucosamine-1-phosphate (GlcN-1-P) to produce N-acetylglucosamine-1-phosphate (GlcNAc-1-P), which is converted into UDP-GlcNAc by the transfer of uridine 5-monophosphate (from uridine 5-triphosphate), a reaction catalyzed by the N-terminal domain.</text>
</comment>
<feature type="binding site" evidence="18">
    <location>
        <position position="434"/>
    </location>
    <ligand>
        <name>acetyl-CoA</name>
        <dbReference type="ChEBI" id="CHEBI:57288"/>
    </ligand>
</feature>
<feature type="binding site" evidence="18">
    <location>
        <position position="239"/>
    </location>
    <ligand>
        <name>Mg(2+)</name>
        <dbReference type="ChEBI" id="CHEBI:18420"/>
    </ligand>
</feature>
<dbReference type="InterPro" id="IPR001451">
    <property type="entry name" value="Hexapep"/>
</dbReference>
<keyword evidence="12 18" id="KW-0511">Multifunctional enzyme</keyword>
<keyword evidence="5 18" id="KW-0808">Transferase</keyword>
<dbReference type="NCBIfam" id="NF010932">
    <property type="entry name" value="PRK14352.1"/>
    <property type="match status" value="1"/>
</dbReference>
<protein>
    <recommendedName>
        <fullName evidence="18">Bifunctional protein GlmU</fullName>
    </recommendedName>
    <domain>
        <recommendedName>
            <fullName evidence="18">UDP-N-acetylglucosamine pyrophosphorylase</fullName>
            <ecNumber evidence="18">2.7.7.23</ecNumber>
        </recommendedName>
        <alternativeName>
            <fullName evidence="18">N-acetylglucosamine-1-phosphate uridyltransferase</fullName>
        </alternativeName>
    </domain>
    <domain>
        <recommendedName>
            <fullName evidence="18">Glucosamine-1-phosphate N-acetyltransferase</fullName>
            <ecNumber evidence="18">2.3.1.157</ecNumber>
        </recommendedName>
    </domain>
</protein>
<dbReference type="SUPFAM" id="SSF53448">
    <property type="entry name" value="Nucleotide-diphospho-sugar transferases"/>
    <property type="match status" value="1"/>
</dbReference>
<feature type="binding site" evidence="18">
    <location>
        <position position="26"/>
    </location>
    <ligand>
        <name>UDP-N-acetyl-alpha-D-glucosamine</name>
        <dbReference type="ChEBI" id="CHEBI:57705"/>
    </ligand>
</feature>
<feature type="region of interest" description="N-acetyltransferase" evidence="18">
    <location>
        <begin position="263"/>
        <end position="489"/>
    </location>
</feature>
<feature type="region of interest" description="Linker" evidence="18">
    <location>
        <begin position="242"/>
        <end position="262"/>
    </location>
</feature>
<comment type="subunit">
    <text evidence="18">Homotrimer.</text>
</comment>
<dbReference type="GO" id="GO:0003977">
    <property type="term" value="F:UDP-N-acetylglucosamine diphosphorylase activity"/>
    <property type="evidence" value="ECO:0007669"/>
    <property type="project" value="UniProtKB-EC"/>
</dbReference>
<keyword evidence="14 18" id="KW-0961">Cell wall biogenesis/degradation</keyword>
<dbReference type="InterPro" id="IPR029044">
    <property type="entry name" value="Nucleotide-diphossugar_trans"/>
</dbReference>
<gene>
    <name evidence="18 20" type="primary">glmU</name>
    <name evidence="20" type="ORF">ACFPA8_08865</name>
</gene>
<dbReference type="PANTHER" id="PTHR43584">
    <property type="entry name" value="NUCLEOTIDYL TRANSFERASE"/>
    <property type="match status" value="1"/>
</dbReference>
<reference evidence="21" key="1">
    <citation type="journal article" date="2019" name="Int. J. Syst. Evol. Microbiol.">
        <title>The Global Catalogue of Microorganisms (GCM) 10K type strain sequencing project: providing services to taxonomists for standard genome sequencing and annotation.</title>
        <authorList>
            <consortium name="The Broad Institute Genomics Platform"/>
            <consortium name="The Broad Institute Genome Sequencing Center for Infectious Disease"/>
            <person name="Wu L."/>
            <person name="Ma J."/>
        </authorList>
    </citation>
    <scope>NUCLEOTIDE SEQUENCE [LARGE SCALE GENOMIC DNA]</scope>
    <source>
        <strain evidence="21">CGMCC 4.7357</strain>
    </source>
</reference>
<feature type="binding site" evidence="18">
    <location>
        <position position="388"/>
    </location>
    <ligand>
        <name>UDP-N-acetyl-alpha-D-glucosamine</name>
        <dbReference type="ChEBI" id="CHEBI:57705"/>
    </ligand>
</feature>
<feature type="binding site" evidence="18">
    <location>
        <position position="451"/>
    </location>
    <ligand>
        <name>acetyl-CoA</name>
        <dbReference type="ChEBI" id="CHEBI:57288"/>
    </ligand>
</feature>
<evidence type="ECO:0000256" key="16">
    <source>
        <dbReference type="ARBA" id="ARBA00048493"/>
    </source>
</evidence>
<dbReference type="EC" id="2.7.7.23" evidence="18"/>
<comment type="subcellular location">
    <subcellularLocation>
        <location evidence="1 18">Cytoplasm</location>
    </subcellularLocation>
</comment>
<dbReference type="InterPro" id="IPR011004">
    <property type="entry name" value="Trimer_LpxA-like_sf"/>
</dbReference>
<dbReference type="InterPro" id="IPR038009">
    <property type="entry name" value="GlmU_C_LbH"/>
</dbReference>
<evidence type="ECO:0000256" key="5">
    <source>
        <dbReference type="ARBA" id="ARBA00022679"/>
    </source>
</evidence>
<dbReference type="EC" id="2.3.1.157" evidence="18"/>
<dbReference type="CDD" id="cd02540">
    <property type="entry name" value="GT2_GlmU_N_bac"/>
    <property type="match status" value="1"/>
</dbReference>
<evidence type="ECO:0000256" key="17">
    <source>
        <dbReference type="ARBA" id="ARBA00049628"/>
    </source>
</evidence>
<dbReference type="Gene3D" id="3.90.550.10">
    <property type="entry name" value="Spore Coat Polysaccharide Biosynthesis Protein SpsA, Chain A"/>
    <property type="match status" value="1"/>
</dbReference>
<feature type="binding site" evidence="18">
    <location>
        <position position="344"/>
    </location>
    <ligand>
        <name>UDP-N-acetyl-alpha-D-glucosamine</name>
        <dbReference type="ChEBI" id="CHEBI:57705"/>
    </ligand>
</feature>
<feature type="binding site" evidence="18">
    <location>
        <position position="166"/>
    </location>
    <ligand>
        <name>UDP-N-acetyl-alpha-D-glucosamine</name>
        <dbReference type="ChEBI" id="CHEBI:57705"/>
    </ligand>
</feature>
<comment type="catalytic activity">
    <reaction evidence="15 18">
        <text>alpha-D-glucosamine 1-phosphate + acetyl-CoA = N-acetyl-alpha-D-glucosamine 1-phosphate + CoA + H(+)</text>
        <dbReference type="Rhea" id="RHEA:13725"/>
        <dbReference type="ChEBI" id="CHEBI:15378"/>
        <dbReference type="ChEBI" id="CHEBI:57287"/>
        <dbReference type="ChEBI" id="CHEBI:57288"/>
        <dbReference type="ChEBI" id="CHEBI:57776"/>
        <dbReference type="ChEBI" id="CHEBI:58516"/>
        <dbReference type="EC" id="2.3.1.157"/>
    </reaction>
</comment>
<evidence type="ECO:0000313" key="20">
    <source>
        <dbReference type="EMBL" id="MFC4494244.1"/>
    </source>
</evidence>
<feature type="binding site" evidence="18">
    <location>
        <begin position="12"/>
        <end position="15"/>
    </location>
    <ligand>
        <name>UDP-N-acetyl-alpha-D-glucosamine</name>
        <dbReference type="ChEBI" id="CHEBI:57705"/>
    </ligand>
</feature>
<dbReference type="InterPro" id="IPR005882">
    <property type="entry name" value="Bifunctional_GlmU"/>
</dbReference>
<feature type="binding site" evidence="18">
    <location>
        <position position="150"/>
    </location>
    <ligand>
        <name>UDP-N-acetyl-alpha-D-glucosamine</name>
        <dbReference type="ChEBI" id="CHEBI:57705"/>
    </ligand>
</feature>
<evidence type="ECO:0000256" key="8">
    <source>
        <dbReference type="ARBA" id="ARBA00022737"/>
    </source>
</evidence>
<sequence>MSANRPAAVVVLAAGEGTRMKSAKPKVMHDICGRSLVGHVVAASRSLGPEHLVVVVGHGREQVTAHLAEVDADVRTAVQREQNGTGHAVRMGLEELSDSGVALDGTVVVTCGDTPLLTGETLQALADTHSADGNAVTVLTADVPDSTGYGRIVRDPGSGAVTDIVEHKDATEAQRAISEINSGVFAFDARLLVDALGKVRTDNSQGEEYLTDVLGILRSAGHRVGASVAGDHREILGINNRVQLAEARRLLNGRLLERAMLAGVTVVDPASVLMDVTVSYEQDVTVLPGTQLTGSTHLAAGCEVGPNSQLADTVVGAGASVSNTVSQGAEIGAGAKVGPYTYLRPGTRLGAGAKAGSFVEVKNAEIGEGTKVPHLSYVGDASIGEHSNIGAASVFVNYDGVDKHRTTIGAHCRTGADNMFVAPVTVGDGAYTAAGSVITKDVPAGSLAVARGQQRNIAGWVARKRPGSAAARAAAGAGETGDSQRVEGD</sequence>